<dbReference type="Pfam" id="PF13487">
    <property type="entry name" value="HD_5"/>
    <property type="match status" value="1"/>
</dbReference>
<dbReference type="InterPro" id="IPR006675">
    <property type="entry name" value="HDIG_dom"/>
</dbReference>
<evidence type="ECO:0000256" key="1">
    <source>
        <dbReference type="SAM" id="MobiDB-lite"/>
    </source>
</evidence>
<feature type="region of interest" description="Disordered" evidence="1">
    <location>
        <begin position="408"/>
        <end position="428"/>
    </location>
</feature>
<feature type="domain" description="HD-GYP" evidence="3">
    <location>
        <begin position="181"/>
        <end position="375"/>
    </location>
</feature>
<dbReference type="PROSITE" id="PS51831">
    <property type="entry name" value="HD"/>
    <property type="match status" value="1"/>
</dbReference>
<feature type="domain" description="HD" evidence="2">
    <location>
        <begin position="203"/>
        <end position="324"/>
    </location>
</feature>
<dbReference type="PANTHER" id="PTHR43155">
    <property type="entry name" value="CYCLIC DI-GMP PHOSPHODIESTERASE PA4108-RELATED"/>
    <property type="match status" value="1"/>
</dbReference>
<dbReference type="PANTHER" id="PTHR43155:SF2">
    <property type="entry name" value="CYCLIC DI-GMP PHOSPHODIESTERASE PA4108"/>
    <property type="match status" value="1"/>
</dbReference>
<gene>
    <name evidence="4" type="ORF">MNBD_DELTA02-1233</name>
</gene>
<evidence type="ECO:0000313" key="4">
    <source>
        <dbReference type="EMBL" id="VAW37119.1"/>
    </source>
</evidence>
<evidence type="ECO:0000259" key="2">
    <source>
        <dbReference type="PROSITE" id="PS51831"/>
    </source>
</evidence>
<reference evidence="4" key="1">
    <citation type="submission" date="2018-06" db="EMBL/GenBank/DDBJ databases">
        <authorList>
            <person name="Zhirakovskaya E."/>
        </authorList>
    </citation>
    <scope>NUCLEOTIDE SEQUENCE</scope>
</reference>
<dbReference type="SMART" id="SM00471">
    <property type="entry name" value="HDc"/>
    <property type="match status" value="1"/>
</dbReference>
<protein>
    <submittedName>
        <fullName evidence="4">Uncharacterized protein</fullName>
    </submittedName>
</protein>
<dbReference type="CDD" id="cd00077">
    <property type="entry name" value="HDc"/>
    <property type="match status" value="1"/>
</dbReference>
<accession>A0A3B0VJX9</accession>
<proteinExistence type="predicted"/>
<dbReference type="NCBIfam" id="TIGR00277">
    <property type="entry name" value="HDIG"/>
    <property type="match status" value="1"/>
</dbReference>
<evidence type="ECO:0000259" key="3">
    <source>
        <dbReference type="PROSITE" id="PS51832"/>
    </source>
</evidence>
<dbReference type="PROSITE" id="PS51832">
    <property type="entry name" value="HD_GYP"/>
    <property type="match status" value="1"/>
</dbReference>
<sequence length="446" mass="49457">MTPDNRELILRSFNAALHSKKLYPPGHPSVAAPARKTHQLLSDYIQGQEKLVLAMVEDSLVFEDIPEADATKQYGDILRYLTDKKIEAIAFIDGVEEGELSSVIEILTSSEAGSTQEDLDKELKDLGVVHITLQSMPVEKRNYLEVYNDAVGVVKNVMNEIRLGKIPGTDEVNEIVSEMSEMVFTNTNAMVGLSMIKNYDEYLYNHSVNVSIISLALARHLGLDRPTIDTIGVAALLHDVGKTGVAEDIIKKPGGLSSEEWEKVKEHPVIGSDIAERMKEMPEEVCRIIFEHHIRHDHSGYPKSERPLYQHSMIITICDAYDALTTLRVYQNPHQPVDAIKILRDLSGAHFTPEIVDAFSDMIGVYPVGTMVRLTTNEIGVVTSVTPDENNKVTVKILYDNEGTQLEEPLPVDISPKDENSPTIVGAADPLSRNVDVSAFFEKEAG</sequence>
<dbReference type="AlphaFoldDB" id="A0A3B0VJX9"/>
<dbReference type="InterPro" id="IPR003607">
    <property type="entry name" value="HD/PDEase_dom"/>
</dbReference>
<dbReference type="SUPFAM" id="SSF109604">
    <property type="entry name" value="HD-domain/PDEase-like"/>
    <property type="match status" value="1"/>
</dbReference>
<dbReference type="InterPro" id="IPR006674">
    <property type="entry name" value="HD_domain"/>
</dbReference>
<dbReference type="Gene3D" id="1.10.3210.10">
    <property type="entry name" value="Hypothetical protein af1432"/>
    <property type="match status" value="1"/>
</dbReference>
<name>A0A3B0VJX9_9ZZZZ</name>
<dbReference type="EMBL" id="UOEZ01000050">
    <property type="protein sequence ID" value="VAW37119.1"/>
    <property type="molecule type" value="Genomic_DNA"/>
</dbReference>
<organism evidence="4">
    <name type="scientific">hydrothermal vent metagenome</name>
    <dbReference type="NCBI Taxonomy" id="652676"/>
    <lineage>
        <taxon>unclassified sequences</taxon>
        <taxon>metagenomes</taxon>
        <taxon>ecological metagenomes</taxon>
    </lineage>
</organism>
<dbReference type="InterPro" id="IPR037522">
    <property type="entry name" value="HD_GYP_dom"/>
</dbReference>